<dbReference type="PANTHER" id="PTHR12984:SF6">
    <property type="entry name" value="SCY1-LIKE PROTEIN 2"/>
    <property type="match status" value="1"/>
</dbReference>
<dbReference type="OrthoDB" id="79687at2759"/>
<evidence type="ECO:0000313" key="2">
    <source>
        <dbReference type="Proteomes" id="UP000631114"/>
    </source>
</evidence>
<reference evidence="1 2" key="1">
    <citation type="submission" date="2020-10" db="EMBL/GenBank/DDBJ databases">
        <title>The Coptis chinensis genome and diversification of protoberbering-type alkaloids.</title>
        <authorList>
            <person name="Wang B."/>
            <person name="Shu S."/>
            <person name="Song C."/>
            <person name="Liu Y."/>
        </authorList>
    </citation>
    <scope>NUCLEOTIDE SEQUENCE [LARGE SCALE GENOMIC DNA]</scope>
    <source>
        <strain evidence="1">HL-2020</strain>
        <tissue evidence="1">Leaf</tissue>
    </source>
</reference>
<protein>
    <submittedName>
        <fullName evidence="1">Uncharacterized protein</fullName>
    </submittedName>
</protein>
<evidence type="ECO:0000313" key="1">
    <source>
        <dbReference type="EMBL" id="KAF9609206.1"/>
    </source>
</evidence>
<sequence>MKLIFLSQIWSRRRRIGARRLECGGGGGGDYATGSPFFRDDTRLRALRFLDHMLERDNMQKSEFLKALSDMWKDFDSRVLRYKVLPPLCAELRNLVMQPVILPMVLTIAESQDKNDFELSTLPALVPVLSTASGETLLLLVKRADLIINKTGQEQLISHVLPLLVRAYDENDVRIQEEVLRRTVSLAKQLDVKVITFSHTEV</sequence>
<gene>
    <name evidence="1" type="ORF">IFM89_014047</name>
</gene>
<comment type="caution">
    <text evidence="1">The sequence shown here is derived from an EMBL/GenBank/DDBJ whole genome shotgun (WGS) entry which is preliminary data.</text>
</comment>
<dbReference type="InterPro" id="IPR051177">
    <property type="entry name" value="CIK-Related_Protein"/>
</dbReference>
<dbReference type="InterPro" id="IPR011989">
    <property type="entry name" value="ARM-like"/>
</dbReference>
<proteinExistence type="predicted"/>
<organism evidence="1 2">
    <name type="scientific">Coptis chinensis</name>
    <dbReference type="NCBI Taxonomy" id="261450"/>
    <lineage>
        <taxon>Eukaryota</taxon>
        <taxon>Viridiplantae</taxon>
        <taxon>Streptophyta</taxon>
        <taxon>Embryophyta</taxon>
        <taxon>Tracheophyta</taxon>
        <taxon>Spermatophyta</taxon>
        <taxon>Magnoliopsida</taxon>
        <taxon>Ranunculales</taxon>
        <taxon>Ranunculaceae</taxon>
        <taxon>Coptidoideae</taxon>
        <taxon>Coptis</taxon>
    </lineage>
</organism>
<dbReference type="EMBL" id="JADFTS010000004">
    <property type="protein sequence ID" value="KAF9609206.1"/>
    <property type="molecule type" value="Genomic_DNA"/>
</dbReference>
<dbReference type="Proteomes" id="UP000631114">
    <property type="component" value="Unassembled WGS sequence"/>
</dbReference>
<dbReference type="PANTHER" id="PTHR12984">
    <property type="entry name" value="SCY1-RELATED S/T PROTEIN KINASE-LIKE"/>
    <property type="match status" value="1"/>
</dbReference>
<dbReference type="Gene3D" id="1.25.10.10">
    <property type="entry name" value="Leucine-rich Repeat Variant"/>
    <property type="match status" value="1"/>
</dbReference>
<keyword evidence="2" id="KW-1185">Reference proteome</keyword>
<dbReference type="AlphaFoldDB" id="A0A835M3C4"/>
<accession>A0A835M3C4</accession>
<dbReference type="InterPro" id="IPR016024">
    <property type="entry name" value="ARM-type_fold"/>
</dbReference>
<name>A0A835M3C4_9MAGN</name>
<dbReference type="SUPFAM" id="SSF48371">
    <property type="entry name" value="ARM repeat"/>
    <property type="match status" value="1"/>
</dbReference>